<dbReference type="PRINTS" id="PR00081">
    <property type="entry name" value="GDHRDH"/>
</dbReference>
<dbReference type="PATRIC" id="fig|1618358.3.peg.929"/>
<name>A0A0G1TR97_9BACT</name>
<dbReference type="Gene3D" id="3.40.50.720">
    <property type="entry name" value="NAD(P)-binding Rossmann-like Domain"/>
    <property type="match status" value="1"/>
</dbReference>
<evidence type="ECO:0000313" key="2">
    <source>
        <dbReference type="EMBL" id="KKU56663.1"/>
    </source>
</evidence>
<dbReference type="Pfam" id="PF13561">
    <property type="entry name" value="adh_short_C2"/>
    <property type="match status" value="1"/>
</dbReference>
<comment type="caution">
    <text evidence="2">The sequence shown here is derived from an EMBL/GenBank/DDBJ whole genome shotgun (WGS) entry which is preliminary data.</text>
</comment>
<dbReference type="InterPro" id="IPR002347">
    <property type="entry name" value="SDR_fam"/>
</dbReference>
<dbReference type="GO" id="GO:0016616">
    <property type="term" value="F:oxidoreductase activity, acting on the CH-OH group of donors, NAD or NADP as acceptor"/>
    <property type="evidence" value="ECO:0007669"/>
    <property type="project" value="TreeGrafter"/>
</dbReference>
<accession>A0A0G1TR97</accession>
<dbReference type="SUPFAM" id="SSF51735">
    <property type="entry name" value="NAD(P)-binding Rossmann-fold domains"/>
    <property type="match status" value="1"/>
</dbReference>
<evidence type="ECO:0000313" key="3">
    <source>
        <dbReference type="Proteomes" id="UP000034307"/>
    </source>
</evidence>
<dbReference type="InterPro" id="IPR036291">
    <property type="entry name" value="NAD(P)-bd_dom_sf"/>
</dbReference>
<feature type="non-terminal residue" evidence="2">
    <location>
        <position position="1"/>
    </location>
</feature>
<dbReference type="Proteomes" id="UP000034307">
    <property type="component" value="Unassembled WGS sequence"/>
</dbReference>
<sequence length="230" mass="24677">FMQKVVFITGASRGIGKATAERFTKEGWKVAGFYKNNAGPEVKNVTYYQMDVADGESIKKAFDKAFSEMGRVDGLVNCAGIVIDKTLAGYEVEDMEIIMKTNELGVYLCTKKVLEKMEEGLIINIGSTAAQAGSYDPIYGATKGAVLSFTKAMAGALAPRIRVNAVAPGIVNTDMGNKGWGPGELEQRVKAIPMGRMAEPEEIADGIYFLANATHITGACLDINGGYVLR</sequence>
<comment type="similarity">
    <text evidence="1">Belongs to the short-chain dehydrogenases/reductases (SDR) family.</text>
</comment>
<proteinExistence type="inferred from homology"/>
<dbReference type="CDD" id="cd05233">
    <property type="entry name" value="SDR_c"/>
    <property type="match status" value="1"/>
</dbReference>
<dbReference type="EMBL" id="LCNO01000033">
    <property type="protein sequence ID" value="KKU56663.1"/>
    <property type="molecule type" value="Genomic_DNA"/>
</dbReference>
<dbReference type="FunFam" id="3.40.50.720:FF:000084">
    <property type="entry name" value="Short-chain dehydrogenase reductase"/>
    <property type="match status" value="1"/>
</dbReference>
<organism evidence="2 3">
    <name type="scientific">Candidatus Amesbacteria bacterium GW2011_GWA2_47_11b</name>
    <dbReference type="NCBI Taxonomy" id="1618358"/>
    <lineage>
        <taxon>Bacteria</taxon>
        <taxon>Candidatus Amesiibacteriota</taxon>
    </lineage>
</organism>
<gene>
    <name evidence="2" type="ORF">UX80_C0033G0001</name>
</gene>
<dbReference type="STRING" id="1618358.UX80_C0033G0001"/>
<reference evidence="2 3" key="1">
    <citation type="journal article" date="2015" name="Nature">
        <title>rRNA introns, odd ribosomes, and small enigmatic genomes across a large radiation of phyla.</title>
        <authorList>
            <person name="Brown C.T."/>
            <person name="Hug L.A."/>
            <person name="Thomas B.C."/>
            <person name="Sharon I."/>
            <person name="Castelle C.J."/>
            <person name="Singh A."/>
            <person name="Wilkins M.J."/>
            <person name="Williams K.H."/>
            <person name="Banfield J.F."/>
        </authorList>
    </citation>
    <scope>NUCLEOTIDE SEQUENCE [LARGE SCALE GENOMIC DNA]</scope>
</reference>
<evidence type="ECO:0000256" key="1">
    <source>
        <dbReference type="ARBA" id="ARBA00006484"/>
    </source>
</evidence>
<protein>
    <submittedName>
        <fullName evidence="2">3-ketoacyl-acyl carrier protein reductase</fullName>
    </submittedName>
</protein>
<dbReference type="PANTHER" id="PTHR42760">
    <property type="entry name" value="SHORT-CHAIN DEHYDROGENASES/REDUCTASES FAMILY MEMBER"/>
    <property type="match status" value="1"/>
</dbReference>
<dbReference type="AlphaFoldDB" id="A0A0G1TR97"/>
<dbReference type="PRINTS" id="PR00080">
    <property type="entry name" value="SDRFAMILY"/>
</dbReference>